<dbReference type="EMBL" id="CANHGI010000002">
    <property type="protein sequence ID" value="CAI5443694.1"/>
    <property type="molecule type" value="Genomic_DNA"/>
</dbReference>
<feature type="signal peptide" evidence="1">
    <location>
        <begin position="1"/>
        <end position="20"/>
    </location>
</feature>
<organism evidence="2 3">
    <name type="scientific">Caenorhabditis angaria</name>
    <dbReference type="NCBI Taxonomy" id="860376"/>
    <lineage>
        <taxon>Eukaryota</taxon>
        <taxon>Metazoa</taxon>
        <taxon>Ecdysozoa</taxon>
        <taxon>Nematoda</taxon>
        <taxon>Chromadorea</taxon>
        <taxon>Rhabditida</taxon>
        <taxon>Rhabditina</taxon>
        <taxon>Rhabditomorpha</taxon>
        <taxon>Rhabditoidea</taxon>
        <taxon>Rhabditidae</taxon>
        <taxon>Peloderinae</taxon>
        <taxon>Caenorhabditis</taxon>
    </lineage>
</organism>
<evidence type="ECO:0000313" key="2">
    <source>
        <dbReference type="EMBL" id="CAI5443694.1"/>
    </source>
</evidence>
<evidence type="ECO:0000256" key="1">
    <source>
        <dbReference type="SAM" id="SignalP"/>
    </source>
</evidence>
<dbReference type="AlphaFoldDB" id="A0A9P1MXB5"/>
<dbReference type="Proteomes" id="UP001152747">
    <property type="component" value="Unassembled WGS sequence"/>
</dbReference>
<gene>
    <name evidence="2" type="ORF">CAMP_LOCUS6331</name>
</gene>
<keyword evidence="1" id="KW-0732">Signal</keyword>
<sequence length="135" mass="15647">MKIFSLIFFLAFSKFQIVTSGRLALEAAQKFENGLEVIATHEQFWKELLAFFTEDFVFIDDSKENFTAFQYIDLLSSRNTSDLFGPIKEAEFDNSANLLVLHNEEGTLYKSNYIQAPEIDLQWKIGKIEVFQGVW</sequence>
<evidence type="ECO:0000313" key="3">
    <source>
        <dbReference type="Proteomes" id="UP001152747"/>
    </source>
</evidence>
<feature type="chain" id="PRO_5040428584" evidence="1">
    <location>
        <begin position="21"/>
        <end position="135"/>
    </location>
</feature>
<keyword evidence="3" id="KW-1185">Reference proteome</keyword>
<comment type="caution">
    <text evidence="2">The sequence shown here is derived from an EMBL/GenBank/DDBJ whole genome shotgun (WGS) entry which is preliminary data.</text>
</comment>
<proteinExistence type="predicted"/>
<reference evidence="2" key="1">
    <citation type="submission" date="2022-11" db="EMBL/GenBank/DDBJ databases">
        <authorList>
            <person name="Kikuchi T."/>
        </authorList>
    </citation>
    <scope>NUCLEOTIDE SEQUENCE</scope>
    <source>
        <strain evidence="2">PS1010</strain>
    </source>
</reference>
<name>A0A9P1MXB5_9PELO</name>
<accession>A0A9P1MXB5</accession>
<protein>
    <submittedName>
        <fullName evidence="2">Uncharacterized protein</fullName>
    </submittedName>
</protein>